<proteinExistence type="predicted"/>
<reference evidence="1" key="1">
    <citation type="journal article" date="2015" name="Nature">
        <title>Complex archaea that bridge the gap between prokaryotes and eukaryotes.</title>
        <authorList>
            <person name="Spang A."/>
            <person name="Saw J.H."/>
            <person name="Jorgensen S.L."/>
            <person name="Zaremba-Niedzwiedzka K."/>
            <person name="Martijn J."/>
            <person name="Lind A.E."/>
            <person name="van Eijk R."/>
            <person name="Schleper C."/>
            <person name="Guy L."/>
            <person name="Ettema T.J."/>
        </authorList>
    </citation>
    <scope>NUCLEOTIDE SEQUENCE</scope>
</reference>
<dbReference type="EMBL" id="LAZR01020373">
    <property type="protein sequence ID" value="KKL89133.1"/>
    <property type="molecule type" value="Genomic_DNA"/>
</dbReference>
<accession>A0A0F9FSF9</accession>
<organism evidence="1">
    <name type="scientific">marine sediment metagenome</name>
    <dbReference type="NCBI Taxonomy" id="412755"/>
    <lineage>
        <taxon>unclassified sequences</taxon>
        <taxon>metagenomes</taxon>
        <taxon>ecological metagenomes</taxon>
    </lineage>
</organism>
<feature type="non-terminal residue" evidence="1">
    <location>
        <position position="1"/>
    </location>
</feature>
<evidence type="ECO:0000313" key="1">
    <source>
        <dbReference type="EMBL" id="KKL89133.1"/>
    </source>
</evidence>
<gene>
    <name evidence="1" type="ORF">LCGC14_1917780</name>
</gene>
<sequence length="44" mass="4805">LGQNVLGSGLIGQYQKGADGKIVLEIIYPFDVTSADMIYPFPKF</sequence>
<protein>
    <submittedName>
        <fullName evidence="1">Uncharacterized protein</fullName>
    </submittedName>
</protein>
<comment type="caution">
    <text evidence="1">The sequence shown here is derived from an EMBL/GenBank/DDBJ whole genome shotgun (WGS) entry which is preliminary data.</text>
</comment>
<name>A0A0F9FSF9_9ZZZZ</name>
<dbReference type="AlphaFoldDB" id="A0A0F9FSF9"/>